<organism evidence="1 2">
    <name type="scientific">Ambrosia artemisiifolia</name>
    <name type="common">Common ragweed</name>
    <dbReference type="NCBI Taxonomy" id="4212"/>
    <lineage>
        <taxon>Eukaryota</taxon>
        <taxon>Viridiplantae</taxon>
        <taxon>Streptophyta</taxon>
        <taxon>Embryophyta</taxon>
        <taxon>Tracheophyta</taxon>
        <taxon>Spermatophyta</taxon>
        <taxon>Magnoliopsida</taxon>
        <taxon>eudicotyledons</taxon>
        <taxon>Gunneridae</taxon>
        <taxon>Pentapetalae</taxon>
        <taxon>asterids</taxon>
        <taxon>campanulids</taxon>
        <taxon>Asterales</taxon>
        <taxon>Asteraceae</taxon>
        <taxon>Asteroideae</taxon>
        <taxon>Heliantheae alliance</taxon>
        <taxon>Heliantheae</taxon>
        <taxon>Ambrosia</taxon>
    </lineage>
</organism>
<dbReference type="AlphaFoldDB" id="A0AAD5CD14"/>
<dbReference type="PANTHER" id="PTHR34546">
    <property type="entry name" value="OS06G0153600 PROTEIN"/>
    <property type="match status" value="1"/>
</dbReference>
<dbReference type="PANTHER" id="PTHR34546:SF3">
    <property type="entry name" value="OS06G0153600 PROTEIN"/>
    <property type="match status" value="1"/>
</dbReference>
<evidence type="ECO:0000313" key="2">
    <source>
        <dbReference type="Proteomes" id="UP001206925"/>
    </source>
</evidence>
<protein>
    <submittedName>
        <fullName evidence="1">Uncharacterized protein</fullName>
    </submittedName>
</protein>
<name>A0AAD5CD14_AMBAR</name>
<accession>A0AAD5CD14</accession>
<gene>
    <name evidence="1" type="ORF">M8C21_016174</name>
</gene>
<comment type="caution">
    <text evidence="1">The sequence shown here is derived from an EMBL/GenBank/DDBJ whole genome shotgun (WGS) entry which is preliminary data.</text>
</comment>
<proteinExistence type="predicted"/>
<dbReference type="EMBL" id="JAMZMK010008660">
    <property type="protein sequence ID" value="KAI7739199.1"/>
    <property type="molecule type" value="Genomic_DNA"/>
</dbReference>
<keyword evidence="2" id="KW-1185">Reference proteome</keyword>
<dbReference type="Proteomes" id="UP001206925">
    <property type="component" value="Unassembled WGS sequence"/>
</dbReference>
<reference evidence="1" key="1">
    <citation type="submission" date="2022-06" db="EMBL/GenBank/DDBJ databases">
        <title>Uncovering the hologenomic basis of an extraordinary plant invasion.</title>
        <authorList>
            <person name="Bieker V.C."/>
            <person name="Martin M.D."/>
            <person name="Gilbert T."/>
            <person name="Hodgins K."/>
            <person name="Battlay P."/>
            <person name="Petersen B."/>
            <person name="Wilson J."/>
        </authorList>
    </citation>
    <scope>NUCLEOTIDE SEQUENCE</scope>
    <source>
        <strain evidence="1">AA19_3_7</strain>
        <tissue evidence="1">Leaf</tissue>
    </source>
</reference>
<evidence type="ECO:0000313" key="1">
    <source>
        <dbReference type="EMBL" id="KAI7739199.1"/>
    </source>
</evidence>
<sequence>MEQMVEGFVVKLFDEVEGLREYYLKYCGGGGEFVCLICGGVGEKCGKRFKDCVALVQHSVAIAKTKKRRSHRAFGKVVCKVLGWEIDRLPVSSVLEQRCNGLEGGDGNVGKDVNDLNGVVDGANSVGRTSDGAEGVEGECESMVCEDITTVANEEHNKNQVLNEAEVCTGGAVNNLVRITLSLNL</sequence>